<name>A0A0P6VY04_9BACI</name>
<protein>
    <submittedName>
        <fullName evidence="1">Uncharacterized protein</fullName>
    </submittedName>
</protein>
<dbReference type="EMBL" id="LIXZ01000029">
    <property type="protein sequence ID" value="KPL57708.1"/>
    <property type="molecule type" value="Genomic_DNA"/>
</dbReference>
<accession>A0A0P6VY04</accession>
<sequence length="63" mass="7200">MLYPLIIRVNANTIFDKQIPPCSAITIVQVPSKPLLENGSFRFNSNMAKENQGLLHYVVKYTY</sequence>
<evidence type="ECO:0000313" key="1">
    <source>
        <dbReference type="EMBL" id="KPL57708.1"/>
    </source>
</evidence>
<proteinExistence type="predicted"/>
<dbReference type="Proteomes" id="UP000050398">
    <property type="component" value="Unassembled WGS sequence"/>
</dbReference>
<dbReference type="PATRIC" id="fig|218284.4.peg.2673"/>
<gene>
    <name evidence="1" type="ORF">AM506_20685</name>
</gene>
<comment type="caution">
    <text evidence="1">The sequence shown here is derived from an EMBL/GenBank/DDBJ whole genome shotgun (WGS) entry which is preliminary data.</text>
</comment>
<organism evidence="1 2">
    <name type="scientific">Rossellomorea vietnamensis</name>
    <dbReference type="NCBI Taxonomy" id="218284"/>
    <lineage>
        <taxon>Bacteria</taxon>
        <taxon>Bacillati</taxon>
        <taxon>Bacillota</taxon>
        <taxon>Bacilli</taxon>
        <taxon>Bacillales</taxon>
        <taxon>Bacillaceae</taxon>
        <taxon>Rossellomorea</taxon>
    </lineage>
</organism>
<reference evidence="1 2" key="1">
    <citation type="submission" date="2015-08" db="EMBL/GenBank/DDBJ databases">
        <title>Draft Genome Sequence of Bacillus vietnamensis UCD-SED5.</title>
        <authorList>
            <person name="Lee R.D."/>
            <person name="Jospin G."/>
            <person name="Lang J.M."/>
            <person name="Coil D.A."/>
            <person name="Eisen J.A."/>
        </authorList>
    </citation>
    <scope>NUCLEOTIDE SEQUENCE [LARGE SCALE GENOMIC DNA]</scope>
    <source>
        <strain evidence="1 2">UCD-SED5</strain>
    </source>
</reference>
<dbReference type="AlphaFoldDB" id="A0A0P6VY04"/>
<evidence type="ECO:0000313" key="2">
    <source>
        <dbReference type="Proteomes" id="UP000050398"/>
    </source>
</evidence>